<dbReference type="RefSeq" id="WP_340273292.1">
    <property type="nucleotide sequence ID" value="NZ_JBAKIA010000002.1"/>
</dbReference>
<comment type="caution">
    <text evidence="2">The sequence shown here is derived from an EMBL/GenBank/DDBJ whole genome shotgun (WGS) entry which is preliminary data.</text>
</comment>
<evidence type="ECO:0000313" key="2">
    <source>
        <dbReference type="EMBL" id="MEJ8473669.1"/>
    </source>
</evidence>
<keyword evidence="3" id="KW-1185">Reference proteome</keyword>
<reference evidence="2 3" key="1">
    <citation type="submission" date="2024-02" db="EMBL/GenBank/DDBJ databases">
        <title>Roseibium algae sp. nov., isolated from marine alga (Grateloupia sp.), showing potential in myo-inositol conversion.</title>
        <authorList>
            <person name="Wang Y."/>
        </authorList>
    </citation>
    <scope>NUCLEOTIDE SEQUENCE [LARGE SCALE GENOMIC DNA]</scope>
    <source>
        <strain evidence="2 3">H3510</strain>
    </source>
</reference>
<organism evidence="2 3">
    <name type="scientific">Roseibium algae</name>
    <dbReference type="NCBI Taxonomy" id="3123038"/>
    <lineage>
        <taxon>Bacteria</taxon>
        <taxon>Pseudomonadati</taxon>
        <taxon>Pseudomonadota</taxon>
        <taxon>Alphaproteobacteria</taxon>
        <taxon>Hyphomicrobiales</taxon>
        <taxon>Stappiaceae</taxon>
        <taxon>Roseibium</taxon>
    </lineage>
</organism>
<keyword evidence="1" id="KW-1133">Transmembrane helix</keyword>
<keyword evidence="1" id="KW-0472">Membrane</keyword>
<keyword evidence="1" id="KW-0812">Transmembrane</keyword>
<evidence type="ECO:0000313" key="3">
    <source>
        <dbReference type="Proteomes" id="UP001385499"/>
    </source>
</evidence>
<gene>
    <name evidence="2" type="ORF">V6575_06180</name>
</gene>
<sequence length="171" mass="18489">MPSTLSRYSTPFITGLFLVSLVSGIALFFHWGTGMFHGVHEWLSMVLILPFILHIWKNWRPFVAYFKRLPMALALIISIVASLPFMFPSKSNSGGNPLVAVAMSVQNGSVPTVADLYGLAPDVLAGELVTAGYTVTSPEQTLADIAKASGKNSRDMINFLSGLSQKNLSPS</sequence>
<dbReference type="EMBL" id="JBAKIA010000002">
    <property type="protein sequence ID" value="MEJ8473669.1"/>
    <property type="molecule type" value="Genomic_DNA"/>
</dbReference>
<proteinExistence type="predicted"/>
<feature type="transmembrane region" description="Helical" evidence="1">
    <location>
        <begin position="68"/>
        <end position="87"/>
    </location>
</feature>
<accession>A0ABU8THP3</accession>
<feature type="transmembrane region" description="Helical" evidence="1">
    <location>
        <begin position="12"/>
        <end position="33"/>
    </location>
</feature>
<evidence type="ECO:0000256" key="1">
    <source>
        <dbReference type="SAM" id="Phobius"/>
    </source>
</evidence>
<dbReference type="Proteomes" id="UP001385499">
    <property type="component" value="Unassembled WGS sequence"/>
</dbReference>
<protein>
    <submittedName>
        <fullName evidence="2">DUF4405 domain-containing protein</fullName>
    </submittedName>
</protein>
<feature type="transmembrane region" description="Helical" evidence="1">
    <location>
        <begin position="39"/>
        <end position="56"/>
    </location>
</feature>
<name>A0ABU8THP3_9HYPH</name>